<gene>
    <name evidence="1" type="ORF">MUN53_06990</name>
</gene>
<reference evidence="1 2" key="1">
    <citation type="submission" date="2022-03" db="EMBL/GenBank/DDBJ databases">
        <title>Parabacteroides sp. nov. isolated from swine feces.</title>
        <authorList>
            <person name="Bak J.E."/>
        </authorList>
    </citation>
    <scope>NUCLEOTIDE SEQUENCE [LARGE SCALE GENOMIC DNA]</scope>
    <source>
        <strain evidence="1 2">AGMB00274</strain>
    </source>
</reference>
<dbReference type="PROSITE" id="PS51257">
    <property type="entry name" value="PROKAR_LIPOPROTEIN"/>
    <property type="match status" value="1"/>
</dbReference>
<protein>
    <submittedName>
        <fullName evidence="1">Uncharacterized protein</fullName>
    </submittedName>
</protein>
<organism evidence="1 2">
    <name type="scientific">Parabacteroides faecalis</name>
    <dbReference type="NCBI Taxonomy" id="2924040"/>
    <lineage>
        <taxon>Bacteria</taxon>
        <taxon>Pseudomonadati</taxon>
        <taxon>Bacteroidota</taxon>
        <taxon>Bacteroidia</taxon>
        <taxon>Bacteroidales</taxon>
        <taxon>Tannerellaceae</taxon>
        <taxon>Parabacteroides</taxon>
    </lineage>
</organism>
<dbReference type="RefSeq" id="WP_243324262.1">
    <property type="nucleotide sequence ID" value="NZ_JAKZMM010000013.1"/>
</dbReference>
<dbReference type="Proteomes" id="UP001165444">
    <property type="component" value="Unassembled WGS sequence"/>
</dbReference>
<evidence type="ECO:0000313" key="1">
    <source>
        <dbReference type="EMBL" id="MCJ2380357.1"/>
    </source>
</evidence>
<name>A0ABT0C042_9BACT</name>
<accession>A0ABT0C042</accession>
<sequence length="316" mass="36109">MNRNFIYGMLGIFSLFSCTESEDIIHVDELSTLQTRSVLDSPISVIDSCLHIKDMDSYEALTNTLNNKTEDELIDWSKDKHYTSLLESYTNLKELSIIDENKIDTIEQNRLSSEVEATLFNQNGLLVVADTIYKVIDEYVYKVNIADVDLLDDIISNPDEYQSIRYKHTEKLVCVSETYSSVSDGERSLMIDVSSKRREYVKFFVSTSTKANGVKYVKLKMQGQAQKKGPLGRWKLPFDDELVWGQIHCDGILVNDNMSHPGAMSERKTNIQTITVPDIPLTAANLINQLKVHVNWRFCKNAVKGDEVYSYEYVNP</sequence>
<evidence type="ECO:0000313" key="2">
    <source>
        <dbReference type="Proteomes" id="UP001165444"/>
    </source>
</evidence>
<keyword evidence="2" id="KW-1185">Reference proteome</keyword>
<proteinExistence type="predicted"/>
<comment type="caution">
    <text evidence="1">The sequence shown here is derived from an EMBL/GenBank/DDBJ whole genome shotgun (WGS) entry which is preliminary data.</text>
</comment>
<dbReference type="EMBL" id="JAKZMM010000013">
    <property type="protein sequence ID" value="MCJ2380357.1"/>
    <property type="molecule type" value="Genomic_DNA"/>
</dbReference>